<evidence type="ECO:0000256" key="3">
    <source>
        <dbReference type="ARBA" id="ARBA00022741"/>
    </source>
</evidence>
<feature type="coiled-coil region" evidence="7">
    <location>
        <begin position="631"/>
        <end position="676"/>
    </location>
</feature>
<dbReference type="SMART" id="SM00129">
    <property type="entry name" value="KISc"/>
    <property type="match status" value="1"/>
</dbReference>
<feature type="domain" description="Kinesin motor" evidence="9">
    <location>
        <begin position="5"/>
        <end position="347"/>
    </location>
</feature>
<dbReference type="InterPro" id="IPR027640">
    <property type="entry name" value="Kinesin-like_fam"/>
</dbReference>
<name>A0A9W7YBT8_9FUNG</name>
<dbReference type="InterPro" id="IPR027417">
    <property type="entry name" value="P-loop_NTPase"/>
</dbReference>
<dbReference type="GO" id="GO:0051231">
    <property type="term" value="P:spindle elongation"/>
    <property type="evidence" value="ECO:0007669"/>
    <property type="project" value="TreeGrafter"/>
</dbReference>
<dbReference type="SUPFAM" id="SSF52540">
    <property type="entry name" value="P-loop containing nucleoside triphosphate hydrolases"/>
    <property type="match status" value="1"/>
</dbReference>
<proteinExistence type="inferred from homology"/>
<dbReference type="GO" id="GO:0007052">
    <property type="term" value="P:mitotic spindle organization"/>
    <property type="evidence" value="ECO:0007669"/>
    <property type="project" value="TreeGrafter"/>
</dbReference>
<dbReference type="PANTHER" id="PTHR47969">
    <property type="entry name" value="CHROMOSOME-ASSOCIATED KINESIN KIF4A-RELATED"/>
    <property type="match status" value="1"/>
</dbReference>
<dbReference type="GO" id="GO:0005524">
    <property type="term" value="F:ATP binding"/>
    <property type="evidence" value="ECO:0007669"/>
    <property type="project" value="UniProtKB-KW"/>
</dbReference>
<evidence type="ECO:0000256" key="6">
    <source>
        <dbReference type="PROSITE-ProRule" id="PRU00283"/>
    </source>
</evidence>
<dbReference type="EMBL" id="JANBOI010000733">
    <property type="protein sequence ID" value="KAJ1728818.1"/>
    <property type="molecule type" value="Genomic_DNA"/>
</dbReference>
<accession>A0A9W7YBT8</accession>
<comment type="subcellular location">
    <subcellularLocation>
        <location evidence="1">Cytoplasm</location>
    </subcellularLocation>
</comment>
<dbReference type="Gene3D" id="3.40.850.10">
    <property type="entry name" value="Kinesin motor domain"/>
    <property type="match status" value="1"/>
</dbReference>
<dbReference type="Proteomes" id="UP001143981">
    <property type="component" value="Unassembled WGS sequence"/>
</dbReference>
<feature type="compositionally biased region" description="Polar residues" evidence="8">
    <location>
        <begin position="598"/>
        <end position="612"/>
    </location>
</feature>
<dbReference type="InterPro" id="IPR019821">
    <property type="entry name" value="Kinesin_motor_CS"/>
</dbReference>
<dbReference type="Pfam" id="PF00225">
    <property type="entry name" value="Kinesin"/>
    <property type="match status" value="1"/>
</dbReference>
<feature type="compositionally biased region" description="Low complexity" evidence="8">
    <location>
        <begin position="1502"/>
        <end position="1512"/>
    </location>
</feature>
<evidence type="ECO:0000256" key="5">
    <source>
        <dbReference type="ARBA" id="ARBA00023054"/>
    </source>
</evidence>
<gene>
    <name evidence="10" type="ORF">LPJ61_003837</name>
</gene>
<organism evidence="10 11">
    <name type="scientific">Coemansia biformis</name>
    <dbReference type="NCBI Taxonomy" id="1286918"/>
    <lineage>
        <taxon>Eukaryota</taxon>
        <taxon>Fungi</taxon>
        <taxon>Fungi incertae sedis</taxon>
        <taxon>Zoopagomycota</taxon>
        <taxon>Kickxellomycotina</taxon>
        <taxon>Kickxellomycetes</taxon>
        <taxon>Kickxellales</taxon>
        <taxon>Kickxellaceae</taxon>
        <taxon>Coemansia</taxon>
    </lineage>
</organism>
<feature type="region of interest" description="Disordered" evidence="8">
    <location>
        <begin position="1159"/>
        <end position="1236"/>
    </location>
</feature>
<protein>
    <recommendedName>
        <fullName evidence="9">Kinesin motor domain-containing protein</fullName>
    </recommendedName>
</protein>
<feature type="non-terminal residue" evidence="10">
    <location>
        <position position="1"/>
    </location>
</feature>
<feature type="region of interest" description="Disordered" evidence="8">
    <location>
        <begin position="542"/>
        <end position="626"/>
    </location>
</feature>
<keyword evidence="5 7" id="KW-0175">Coiled coil</keyword>
<evidence type="ECO:0000259" key="9">
    <source>
        <dbReference type="PROSITE" id="PS50067"/>
    </source>
</evidence>
<dbReference type="GO" id="GO:0007018">
    <property type="term" value="P:microtubule-based movement"/>
    <property type="evidence" value="ECO:0007669"/>
    <property type="project" value="InterPro"/>
</dbReference>
<dbReference type="InterPro" id="IPR036961">
    <property type="entry name" value="Kinesin_motor_dom_sf"/>
</dbReference>
<dbReference type="PROSITE" id="PS50067">
    <property type="entry name" value="KINESIN_MOTOR_2"/>
    <property type="match status" value="1"/>
</dbReference>
<feature type="region of interest" description="Disordered" evidence="8">
    <location>
        <begin position="1610"/>
        <end position="1646"/>
    </location>
</feature>
<dbReference type="GO" id="GO:0003777">
    <property type="term" value="F:microtubule motor activity"/>
    <property type="evidence" value="ECO:0007669"/>
    <property type="project" value="InterPro"/>
</dbReference>
<comment type="caution">
    <text evidence="10">The sequence shown here is derived from an EMBL/GenBank/DDBJ whole genome shotgun (WGS) entry which is preliminary data.</text>
</comment>
<keyword evidence="3" id="KW-0547">Nucleotide-binding</keyword>
<keyword evidence="2" id="KW-0963">Cytoplasm</keyword>
<sequence length="1726" mass="186139">MSSSAVRVALRIRPLAPREQANGNTECVTQLPGVPQIVVGADRAFTFDHVFSPEVEQVHLYEEAIKPLVARFLQGYTGSGKTFSMGTGPSVSEDDMESQGVVPRAISEIWHHLEKRAGEQPEFAYSVDASFLELYNEDLIDLLNPRSAGGAPGARGPTIREDSRGNMVLVGVERKPVQNGYDILELLHQGALSRTTASTDMNRTSSRSHAIFTIYLRQHDHRSLALHASDGGMSMTSKMHFVDLAGSERIKRTGAAGDRAKEGISINAGLLALGNVISALGTAAPGGQQQPKRPSHIPYRDSKLTRLLQDSLGGNSQTLMLACISPSDSNSQESLNTIRYANRARNIRNKVAVNFDKNSSVELSMLRTEIARLRGELSKIKLQRRQLTAAADGLAADGDAEHYLAEISSLQRDNSSLAHQLHQARRRATVLEHERDSLRARVAELGGSACSTPTLPPGTHSDNAPVDGTQTRTGSLFAEGDMLSPSNVLETIDQELSEQAERHEQQIESVRRHYESKLELVRESLAIVQKERDIALQRLANTARVHSPTTPTSGRLSARSAGASAGRQTLGADAPQHATPTRLRLPSRAAATPRSDPSRSVTPPSRKASSAELSAVNKPPATPAREEATRVWRFQNEIARLQSENQSLGEDARAEAEQLTTQIQQQAKEIARLRRQHTGRRESHRHSLLSFKETSWGVAKGASGPRDSGPQLLRAAFIKAVLESELQRCVRARQLLRERDSFLNRQDRLMNKQNDQLLRMQNLDLEIDDDYGTSEMAKANERIEIIDAELKYLDFKVRDTEAEIAQLVEATGDDDGNLNGSGLKMTPVITNLSGLAMRMVEDVVRIDYRAFADFFDGLPQSDATGMAYLFMQDIIEHRLVSLCEEQERTKLGEELMESRRTLLAMQKTAINAALSYERELGDAERKLSSFQPPLLGDCAPTVSAQATADRLAASNELTLSGAARDASMGSDGGGGGGGYPRAEYALVAAPRQDLSVYKSVRDRGILLRSALLCARDPGLEPELGAEPAPEHHDAPRTPPLAHASDDSLYAMLDAKSPALGYPESMSDSGSLGGIGRDATESEDVRRFSGGLYGKRMAIDVDDVSLYSGSLGVSGLQLPEAGARATFSSAESVGDSSPRVSATYEYLSASDENVEQVLEGARDPGPLYTPTKVVASDSVREPGRDPAESDREDEGGNRSADDRRSEGGYKAEGDSWRYGSRASGGASRPPSVRSADDAAQDINLEERVQSGFLSGPEGNLSEGAMSDGEISELYLSDVGEAFRLPNLARKRSSRGRQRYLVRRLQHHRKGPKAAEPGAETAWNGGGRCISAQRKHISRPIVPPEMVDYVDRCNPGAIHVGDAQPILASPELFREMRIPLTDEYHTNMAAIAMYATRPMSITGQAPLPAHVEAAKATTSDSLEASSGPSATSGESNTGASHAQAQQRWGVSEAGASSPVHTPRPAGKINLGLNVSPVDRAQASRDTLSGECSERSRSPHPPTSPATATTVVSPALMPAAEPGSPVDPAGAAAPPLPRTAHRRYTPAAHYHKRVSQSFGLGDLDVDVEEAFRPPNVPAPRPMAPVPSSVPLYTPAAKPAGAAHLFSGMAYRPVEKSPPTAAPQPGRSSESIDTRSSSISPPYGSRRRYLSPTERANASLFSMLDASRANPGRPTTLAFPPTLPTLLDMQSGAGGPLLLRDIDLRMGGFEDVKGALAAKPSRIRRRAQST</sequence>
<feature type="region of interest" description="Disordered" evidence="8">
    <location>
        <begin position="447"/>
        <end position="466"/>
    </location>
</feature>
<dbReference type="PRINTS" id="PR00380">
    <property type="entry name" value="KINESINHEAVY"/>
</dbReference>
<dbReference type="PANTHER" id="PTHR47969:SF15">
    <property type="entry name" value="CHROMOSOME-ASSOCIATED KINESIN KIF4A-RELATED"/>
    <property type="match status" value="1"/>
</dbReference>
<dbReference type="PROSITE" id="PS00411">
    <property type="entry name" value="KINESIN_MOTOR_1"/>
    <property type="match status" value="1"/>
</dbReference>
<feature type="coiled-coil region" evidence="7">
    <location>
        <begin position="363"/>
        <end position="441"/>
    </location>
</feature>
<dbReference type="InterPro" id="IPR001752">
    <property type="entry name" value="Kinesin_motor_dom"/>
</dbReference>
<dbReference type="GO" id="GO:0005875">
    <property type="term" value="C:microtubule associated complex"/>
    <property type="evidence" value="ECO:0007669"/>
    <property type="project" value="TreeGrafter"/>
</dbReference>
<reference evidence="10" key="1">
    <citation type="submission" date="2022-07" db="EMBL/GenBank/DDBJ databases">
        <title>Phylogenomic reconstructions and comparative analyses of Kickxellomycotina fungi.</title>
        <authorList>
            <person name="Reynolds N.K."/>
            <person name="Stajich J.E."/>
            <person name="Barry K."/>
            <person name="Grigoriev I.V."/>
            <person name="Crous P."/>
            <person name="Smith M.E."/>
        </authorList>
    </citation>
    <scope>NUCLEOTIDE SEQUENCE</scope>
    <source>
        <strain evidence="10">BCRC 34381</strain>
    </source>
</reference>
<dbReference type="OrthoDB" id="3176171at2759"/>
<feature type="coiled-coil region" evidence="7">
    <location>
        <begin position="493"/>
        <end position="520"/>
    </location>
</feature>
<evidence type="ECO:0000313" key="11">
    <source>
        <dbReference type="Proteomes" id="UP001143981"/>
    </source>
</evidence>
<evidence type="ECO:0000256" key="4">
    <source>
        <dbReference type="ARBA" id="ARBA00022840"/>
    </source>
</evidence>
<keyword evidence="11" id="KW-1185">Reference proteome</keyword>
<dbReference type="GO" id="GO:0008017">
    <property type="term" value="F:microtubule binding"/>
    <property type="evidence" value="ECO:0007669"/>
    <property type="project" value="InterPro"/>
</dbReference>
<feature type="region of interest" description="Disordered" evidence="8">
    <location>
        <begin position="1020"/>
        <end position="1043"/>
    </location>
</feature>
<feature type="compositionally biased region" description="Basic and acidic residues" evidence="8">
    <location>
        <begin position="1177"/>
        <end position="1214"/>
    </location>
</feature>
<dbReference type="GO" id="GO:0005737">
    <property type="term" value="C:cytoplasm"/>
    <property type="evidence" value="ECO:0007669"/>
    <property type="project" value="UniProtKB-SubCell"/>
</dbReference>
<evidence type="ECO:0000256" key="2">
    <source>
        <dbReference type="ARBA" id="ARBA00022490"/>
    </source>
</evidence>
<feature type="compositionally biased region" description="Low complexity" evidence="8">
    <location>
        <begin position="553"/>
        <end position="567"/>
    </location>
</feature>
<dbReference type="CDD" id="cd01372">
    <property type="entry name" value="KISc_KIF4"/>
    <property type="match status" value="1"/>
</dbReference>
<comment type="caution">
    <text evidence="6">Lacks conserved residue(s) required for the propagation of feature annotation.</text>
</comment>
<evidence type="ECO:0000256" key="8">
    <source>
        <dbReference type="SAM" id="MobiDB-lite"/>
    </source>
</evidence>
<comment type="similarity">
    <text evidence="6">Belongs to the TRAFAC class myosin-kinesin ATPase superfamily. Kinesin family.</text>
</comment>
<keyword evidence="4" id="KW-0067">ATP-binding</keyword>
<evidence type="ECO:0000256" key="7">
    <source>
        <dbReference type="SAM" id="Coils"/>
    </source>
</evidence>
<feature type="compositionally biased region" description="Polar residues" evidence="8">
    <location>
        <begin position="1414"/>
        <end position="1446"/>
    </location>
</feature>
<feature type="compositionally biased region" description="Low complexity" evidence="8">
    <location>
        <begin position="1623"/>
        <end position="1636"/>
    </location>
</feature>
<evidence type="ECO:0000256" key="1">
    <source>
        <dbReference type="ARBA" id="ARBA00004496"/>
    </source>
</evidence>
<evidence type="ECO:0000313" key="10">
    <source>
        <dbReference type="EMBL" id="KAJ1728818.1"/>
    </source>
</evidence>
<feature type="region of interest" description="Disordered" evidence="8">
    <location>
        <begin position="1410"/>
        <end position="1535"/>
    </location>
</feature>